<dbReference type="AlphaFoldDB" id="A0A926EU04"/>
<dbReference type="NCBIfam" id="TIGR00254">
    <property type="entry name" value="GGDEF"/>
    <property type="match status" value="1"/>
</dbReference>
<dbReference type="EMBL" id="JACRTD010000009">
    <property type="protein sequence ID" value="MBC8586255.1"/>
    <property type="molecule type" value="Genomic_DNA"/>
</dbReference>
<keyword evidence="3" id="KW-1185">Reference proteome</keyword>
<proteinExistence type="predicted"/>
<dbReference type="GO" id="GO:0052621">
    <property type="term" value="F:diguanylate cyclase activity"/>
    <property type="evidence" value="ECO:0007669"/>
    <property type="project" value="TreeGrafter"/>
</dbReference>
<feature type="domain" description="GGDEF" evidence="1">
    <location>
        <begin position="67"/>
        <end position="197"/>
    </location>
</feature>
<dbReference type="InterPro" id="IPR000160">
    <property type="entry name" value="GGDEF_dom"/>
</dbReference>
<dbReference type="SMART" id="SM00267">
    <property type="entry name" value="GGDEF"/>
    <property type="match status" value="1"/>
</dbReference>
<evidence type="ECO:0000259" key="1">
    <source>
        <dbReference type="PROSITE" id="PS50887"/>
    </source>
</evidence>
<dbReference type="InterPro" id="IPR029787">
    <property type="entry name" value="Nucleotide_cyclase"/>
</dbReference>
<dbReference type="Gene3D" id="3.30.70.270">
    <property type="match status" value="1"/>
</dbReference>
<dbReference type="Proteomes" id="UP000623678">
    <property type="component" value="Unassembled WGS sequence"/>
</dbReference>
<evidence type="ECO:0000313" key="2">
    <source>
        <dbReference type="EMBL" id="MBC8586255.1"/>
    </source>
</evidence>
<organism evidence="2 3">
    <name type="scientific">Youxingia wuxianensis</name>
    <dbReference type="NCBI Taxonomy" id="2763678"/>
    <lineage>
        <taxon>Bacteria</taxon>
        <taxon>Bacillati</taxon>
        <taxon>Bacillota</taxon>
        <taxon>Clostridia</taxon>
        <taxon>Eubacteriales</taxon>
        <taxon>Oscillospiraceae</taxon>
        <taxon>Youxingia</taxon>
    </lineage>
</organism>
<name>A0A926EU04_9FIRM</name>
<protein>
    <submittedName>
        <fullName evidence="2">GGDEF domain-containing protein</fullName>
    </submittedName>
</protein>
<dbReference type="Pfam" id="PF00990">
    <property type="entry name" value="GGDEF"/>
    <property type="match status" value="1"/>
</dbReference>
<comment type="caution">
    <text evidence="2">The sequence shown here is derived from an EMBL/GenBank/DDBJ whole genome shotgun (WGS) entry which is preliminary data.</text>
</comment>
<dbReference type="SUPFAM" id="SSF55073">
    <property type="entry name" value="Nucleotide cyclase"/>
    <property type="match status" value="1"/>
</dbReference>
<dbReference type="CDD" id="cd01949">
    <property type="entry name" value="GGDEF"/>
    <property type="match status" value="1"/>
</dbReference>
<dbReference type="InterPro" id="IPR050469">
    <property type="entry name" value="Diguanylate_Cyclase"/>
</dbReference>
<gene>
    <name evidence="2" type="ORF">H8705_11760</name>
</gene>
<sequence length="197" mass="22537">MYPMEKDGKIIGALEIFTPESPSVYEDGLVEHLSGIAMHDPITKLPNRRYLESFLTYKYDEYKRFGRLFAVLFGDIDNFRSFNNDFGHKTGDQVLCSVAAEIQKNMRRDDLIGRWGGEEFVGIYSITSPDDIRIIGNKFWKLIRNTQVPSEQGNLNISMSVGITVIQPEDTVDSILIRADRLMYQAKKEGKDRVIFG</sequence>
<dbReference type="PANTHER" id="PTHR45138:SF9">
    <property type="entry name" value="DIGUANYLATE CYCLASE DGCM-RELATED"/>
    <property type="match status" value="1"/>
</dbReference>
<evidence type="ECO:0000313" key="3">
    <source>
        <dbReference type="Proteomes" id="UP000623678"/>
    </source>
</evidence>
<reference evidence="2" key="1">
    <citation type="submission" date="2020-08" db="EMBL/GenBank/DDBJ databases">
        <title>Genome public.</title>
        <authorList>
            <person name="Liu C."/>
            <person name="Sun Q."/>
        </authorList>
    </citation>
    <scope>NUCLEOTIDE SEQUENCE</scope>
    <source>
        <strain evidence="2">NSJ-64</strain>
    </source>
</reference>
<accession>A0A926EU04</accession>
<dbReference type="PROSITE" id="PS50887">
    <property type="entry name" value="GGDEF"/>
    <property type="match status" value="1"/>
</dbReference>
<dbReference type="PANTHER" id="PTHR45138">
    <property type="entry name" value="REGULATORY COMPONENTS OF SENSORY TRANSDUCTION SYSTEM"/>
    <property type="match status" value="1"/>
</dbReference>
<dbReference type="InterPro" id="IPR043128">
    <property type="entry name" value="Rev_trsase/Diguanyl_cyclase"/>
</dbReference>